<accession>A0A9N9RCA5</accession>
<evidence type="ECO:0000256" key="7">
    <source>
        <dbReference type="ARBA" id="ARBA00023065"/>
    </source>
</evidence>
<keyword evidence="11" id="KW-1071">Ligand-gated ion channel</keyword>
<evidence type="ECO:0000256" key="12">
    <source>
        <dbReference type="ARBA" id="ARBA00023303"/>
    </source>
</evidence>
<organism evidence="17 18">
    <name type="scientific">Diatraea saccharalis</name>
    <name type="common">sugarcane borer</name>
    <dbReference type="NCBI Taxonomy" id="40085"/>
    <lineage>
        <taxon>Eukaryota</taxon>
        <taxon>Metazoa</taxon>
        <taxon>Ecdysozoa</taxon>
        <taxon>Arthropoda</taxon>
        <taxon>Hexapoda</taxon>
        <taxon>Insecta</taxon>
        <taxon>Pterygota</taxon>
        <taxon>Neoptera</taxon>
        <taxon>Endopterygota</taxon>
        <taxon>Lepidoptera</taxon>
        <taxon>Glossata</taxon>
        <taxon>Ditrysia</taxon>
        <taxon>Pyraloidea</taxon>
        <taxon>Crambidae</taxon>
        <taxon>Crambinae</taxon>
        <taxon>Diatraea</taxon>
    </lineage>
</organism>
<keyword evidence="8 15" id="KW-0472">Membrane</keyword>
<comment type="similarity">
    <text evidence="2">Belongs to the glutamate-gated ion channel (TC 1.A.10.1) family.</text>
</comment>
<comment type="subcellular location">
    <subcellularLocation>
        <location evidence="1">Cell membrane</location>
        <topology evidence="1">Multi-pass membrane protein</topology>
    </subcellularLocation>
</comment>
<evidence type="ECO:0000256" key="6">
    <source>
        <dbReference type="ARBA" id="ARBA00022989"/>
    </source>
</evidence>
<feature type="site" description="Crucial to convey clamshell closure to channel opening" evidence="14">
    <location>
        <position position="135"/>
    </location>
</feature>
<dbReference type="Proteomes" id="UP001153714">
    <property type="component" value="Chromosome 6"/>
</dbReference>
<feature type="domain" description="Ionotropic glutamate receptor C-terminal" evidence="16">
    <location>
        <begin position="28"/>
        <end position="140"/>
    </location>
</feature>
<sequence length="228" mass="25555">METGVAIVVAKRTGIISPTAFLEPFDTASWMLVGAVAIQAATFSIFFFEWLSPSGFDCSTGLNSKRVPQNRFSLCRTYWIVWAVLFQASVHVDSPRGFTARFMTNMWAMFAVVFLAIYTANLAAFMITREEFHELSGIDDPRISRPLSHRPALKFGTVPWSHTDATLAKYFSEPHAYMAQYNRSTVSAGVTSVLTGELDAFIYDGTVLDYLVSQVSRYLNSPIKFNRI</sequence>
<feature type="binding site" evidence="13">
    <location>
        <position position="163"/>
    </location>
    <ligand>
        <name>L-glutamate</name>
        <dbReference type="ChEBI" id="CHEBI:29985"/>
    </ligand>
</feature>
<dbReference type="PANTHER" id="PTHR18966">
    <property type="entry name" value="IONOTROPIC GLUTAMATE RECEPTOR"/>
    <property type="match status" value="1"/>
</dbReference>
<dbReference type="SUPFAM" id="SSF53850">
    <property type="entry name" value="Periplasmic binding protein-like II"/>
    <property type="match status" value="1"/>
</dbReference>
<keyword evidence="4" id="KW-1003">Cell membrane</keyword>
<evidence type="ECO:0000256" key="2">
    <source>
        <dbReference type="ARBA" id="ARBA00008685"/>
    </source>
</evidence>
<feature type="transmembrane region" description="Helical" evidence="15">
    <location>
        <begin position="28"/>
        <end position="51"/>
    </location>
</feature>
<proteinExistence type="inferred from homology"/>
<keyword evidence="6 15" id="KW-1133">Transmembrane helix</keyword>
<dbReference type="Pfam" id="PF00060">
    <property type="entry name" value="Lig_chan"/>
    <property type="match status" value="1"/>
</dbReference>
<evidence type="ECO:0000256" key="14">
    <source>
        <dbReference type="PIRSR" id="PIRSR601508-2"/>
    </source>
</evidence>
<dbReference type="GO" id="GO:0038023">
    <property type="term" value="F:signaling receptor activity"/>
    <property type="evidence" value="ECO:0007669"/>
    <property type="project" value="InterPro"/>
</dbReference>
<dbReference type="AlphaFoldDB" id="A0A9N9RCA5"/>
<gene>
    <name evidence="17" type="ORF">DIATSA_LOCUS11293</name>
</gene>
<keyword evidence="10" id="KW-0325">Glycoprotein</keyword>
<feature type="transmembrane region" description="Helical" evidence="15">
    <location>
        <begin position="104"/>
        <end position="127"/>
    </location>
</feature>
<evidence type="ECO:0000256" key="13">
    <source>
        <dbReference type="PIRSR" id="PIRSR601508-1"/>
    </source>
</evidence>
<evidence type="ECO:0000313" key="18">
    <source>
        <dbReference type="Proteomes" id="UP001153714"/>
    </source>
</evidence>
<name>A0A9N9RCA5_9NEOP</name>
<evidence type="ECO:0000256" key="15">
    <source>
        <dbReference type="SAM" id="Phobius"/>
    </source>
</evidence>
<evidence type="ECO:0000256" key="5">
    <source>
        <dbReference type="ARBA" id="ARBA00022692"/>
    </source>
</evidence>
<evidence type="ECO:0000256" key="11">
    <source>
        <dbReference type="ARBA" id="ARBA00023286"/>
    </source>
</evidence>
<dbReference type="EMBL" id="OU893337">
    <property type="protein sequence ID" value="CAG9793881.1"/>
    <property type="molecule type" value="Genomic_DNA"/>
</dbReference>
<protein>
    <recommendedName>
        <fullName evidence="16">Ionotropic glutamate receptor C-terminal domain-containing protein</fullName>
    </recommendedName>
</protein>
<evidence type="ECO:0000259" key="16">
    <source>
        <dbReference type="Pfam" id="PF00060"/>
    </source>
</evidence>
<feature type="binding site" evidence="13">
    <location>
        <position position="204"/>
    </location>
    <ligand>
        <name>L-glutamate</name>
        <dbReference type="ChEBI" id="CHEBI:29985"/>
    </ligand>
</feature>
<keyword evidence="7" id="KW-0406">Ion transport</keyword>
<dbReference type="OrthoDB" id="5984008at2759"/>
<dbReference type="GO" id="GO:0005886">
    <property type="term" value="C:plasma membrane"/>
    <property type="evidence" value="ECO:0007669"/>
    <property type="project" value="UniProtKB-SubCell"/>
</dbReference>
<evidence type="ECO:0000256" key="9">
    <source>
        <dbReference type="ARBA" id="ARBA00023170"/>
    </source>
</evidence>
<dbReference type="PRINTS" id="PR00177">
    <property type="entry name" value="NMDARECEPTOR"/>
</dbReference>
<evidence type="ECO:0000256" key="10">
    <source>
        <dbReference type="ARBA" id="ARBA00023180"/>
    </source>
</evidence>
<evidence type="ECO:0000256" key="8">
    <source>
        <dbReference type="ARBA" id="ARBA00023136"/>
    </source>
</evidence>
<dbReference type="GO" id="GO:0015276">
    <property type="term" value="F:ligand-gated monoatomic ion channel activity"/>
    <property type="evidence" value="ECO:0007669"/>
    <property type="project" value="InterPro"/>
</dbReference>
<dbReference type="InterPro" id="IPR001508">
    <property type="entry name" value="Iono_Glu_rcpt_met"/>
</dbReference>
<keyword evidence="3" id="KW-0813">Transport</keyword>
<keyword evidence="5 15" id="KW-0812">Transmembrane</keyword>
<keyword evidence="12" id="KW-0407">Ion channel</keyword>
<dbReference type="InterPro" id="IPR015683">
    <property type="entry name" value="Ionotropic_Glu_rcpt"/>
</dbReference>
<reference evidence="17" key="2">
    <citation type="submission" date="2022-10" db="EMBL/GenBank/DDBJ databases">
        <authorList>
            <consortium name="ENA_rothamsted_submissions"/>
            <consortium name="culmorum"/>
            <person name="King R."/>
        </authorList>
    </citation>
    <scope>NUCLEOTIDE SEQUENCE</scope>
</reference>
<keyword evidence="9" id="KW-0675">Receptor</keyword>
<reference evidence="17" key="1">
    <citation type="submission" date="2021-12" db="EMBL/GenBank/DDBJ databases">
        <authorList>
            <person name="King R."/>
        </authorList>
    </citation>
    <scope>NUCLEOTIDE SEQUENCE</scope>
</reference>
<dbReference type="Gene3D" id="1.10.287.70">
    <property type="match status" value="1"/>
</dbReference>
<evidence type="ECO:0000256" key="1">
    <source>
        <dbReference type="ARBA" id="ARBA00004651"/>
    </source>
</evidence>
<dbReference type="FunFam" id="1.10.287.70:FF:000199">
    <property type="entry name" value="Glutamate receptor ionotropic, NMDA 2B"/>
    <property type="match status" value="1"/>
</dbReference>
<dbReference type="InterPro" id="IPR001320">
    <property type="entry name" value="Iontro_rcpt_C"/>
</dbReference>
<evidence type="ECO:0000256" key="4">
    <source>
        <dbReference type="ARBA" id="ARBA00022475"/>
    </source>
</evidence>
<feature type="transmembrane region" description="Helical" evidence="15">
    <location>
        <begin position="72"/>
        <end position="92"/>
    </location>
</feature>
<evidence type="ECO:0000256" key="3">
    <source>
        <dbReference type="ARBA" id="ARBA00022448"/>
    </source>
</evidence>
<evidence type="ECO:0000313" key="17">
    <source>
        <dbReference type="EMBL" id="CAG9793881.1"/>
    </source>
</evidence>
<keyword evidence="18" id="KW-1185">Reference proteome</keyword>